<protein>
    <submittedName>
        <fullName evidence="2">Unnamed protein product</fullName>
    </submittedName>
</protein>
<comment type="caution">
    <text evidence="2">The sequence shown here is derived from an EMBL/GenBank/DDBJ whole genome shotgun (WGS) entry which is preliminary data.</text>
</comment>
<accession>A0A9W6YRD9</accession>
<evidence type="ECO:0000313" key="2">
    <source>
        <dbReference type="EMBL" id="GMG17818.1"/>
    </source>
</evidence>
<dbReference type="PROSITE" id="PS50011">
    <property type="entry name" value="PROTEIN_KINASE_DOM"/>
    <property type="match status" value="1"/>
</dbReference>
<organism evidence="2 3">
    <name type="scientific">Phytophthora fragariaefolia</name>
    <dbReference type="NCBI Taxonomy" id="1490495"/>
    <lineage>
        <taxon>Eukaryota</taxon>
        <taxon>Sar</taxon>
        <taxon>Stramenopiles</taxon>
        <taxon>Oomycota</taxon>
        <taxon>Peronosporomycetes</taxon>
        <taxon>Peronosporales</taxon>
        <taxon>Peronosporaceae</taxon>
        <taxon>Phytophthora</taxon>
    </lineage>
</organism>
<dbReference type="OrthoDB" id="73209at2759"/>
<dbReference type="SUPFAM" id="SSF56112">
    <property type="entry name" value="Protein kinase-like (PK-like)"/>
    <property type="match status" value="1"/>
</dbReference>
<dbReference type="Proteomes" id="UP001165121">
    <property type="component" value="Unassembled WGS sequence"/>
</dbReference>
<reference evidence="2" key="1">
    <citation type="submission" date="2023-04" db="EMBL/GenBank/DDBJ databases">
        <title>Phytophthora fragariaefolia NBRC 109709.</title>
        <authorList>
            <person name="Ichikawa N."/>
            <person name="Sato H."/>
            <person name="Tonouchi N."/>
        </authorList>
    </citation>
    <scope>NUCLEOTIDE SEQUENCE</scope>
    <source>
        <strain evidence="2">NBRC 109709</strain>
    </source>
</reference>
<dbReference type="GO" id="GO:0004672">
    <property type="term" value="F:protein kinase activity"/>
    <property type="evidence" value="ECO:0007669"/>
    <property type="project" value="InterPro"/>
</dbReference>
<dbReference type="GO" id="GO:0005524">
    <property type="term" value="F:ATP binding"/>
    <property type="evidence" value="ECO:0007669"/>
    <property type="project" value="InterPro"/>
</dbReference>
<gene>
    <name evidence="2" type="ORF">Pfra01_003038900</name>
</gene>
<sequence length="115" mass="13123">MRKNTLKAAITRNSHRIPRRAGINVFALAFFNRCALRPEAQECTSHRKLDAKLTDFGVSQERQEHIMAAGVGTMFRMAPEVKMAEYYDEKVDIFPLQRAAFRARSTDVTMLACET</sequence>
<evidence type="ECO:0000259" key="1">
    <source>
        <dbReference type="PROSITE" id="PS50011"/>
    </source>
</evidence>
<evidence type="ECO:0000313" key="3">
    <source>
        <dbReference type="Proteomes" id="UP001165121"/>
    </source>
</evidence>
<dbReference type="InterPro" id="IPR011009">
    <property type="entry name" value="Kinase-like_dom_sf"/>
</dbReference>
<dbReference type="Gene3D" id="1.10.510.10">
    <property type="entry name" value="Transferase(Phosphotransferase) domain 1"/>
    <property type="match status" value="1"/>
</dbReference>
<dbReference type="EMBL" id="BSXT01019107">
    <property type="protein sequence ID" value="GMG17818.1"/>
    <property type="molecule type" value="Genomic_DNA"/>
</dbReference>
<name>A0A9W6YRD9_9STRA</name>
<keyword evidence="3" id="KW-1185">Reference proteome</keyword>
<feature type="domain" description="Protein kinase" evidence="1">
    <location>
        <begin position="1"/>
        <end position="115"/>
    </location>
</feature>
<dbReference type="AlphaFoldDB" id="A0A9W6YRD9"/>
<dbReference type="InterPro" id="IPR000719">
    <property type="entry name" value="Prot_kinase_dom"/>
</dbReference>
<proteinExistence type="predicted"/>